<reference evidence="2 3" key="1">
    <citation type="journal article" date="2020" name="ISME J.">
        <title>Uncovering the hidden diversity of litter-decomposition mechanisms in mushroom-forming fungi.</title>
        <authorList>
            <person name="Floudas D."/>
            <person name="Bentzer J."/>
            <person name="Ahren D."/>
            <person name="Johansson T."/>
            <person name="Persson P."/>
            <person name="Tunlid A."/>
        </authorList>
    </citation>
    <scope>NUCLEOTIDE SEQUENCE [LARGE SCALE GENOMIC DNA]</scope>
    <source>
        <strain evidence="2 3">CBS 101986</strain>
    </source>
</reference>
<comment type="caution">
    <text evidence="2">The sequence shown here is derived from an EMBL/GenBank/DDBJ whole genome shotgun (WGS) entry which is preliminary data.</text>
</comment>
<dbReference type="EMBL" id="JAACJJ010000056">
    <property type="protein sequence ID" value="KAF5313140.1"/>
    <property type="molecule type" value="Genomic_DNA"/>
</dbReference>
<proteinExistence type="predicted"/>
<evidence type="ECO:0000313" key="3">
    <source>
        <dbReference type="Proteomes" id="UP000567179"/>
    </source>
</evidence>
<feature type="domain" description="F-box" evidence="1">
    <location>
        <begin position="28"/>
        <end position="92"/>
    </location>
</feature>
<organism evidence="2 3">
    <name type="scientific">Psilocybe cf. subviscida</name>
    <dbReference type="NCBI Taxonomy" id="2480587"/>
    <lineage>
        <taxon>Eukaryota</taxon>
        <taxon>Fungi</taxon>
        <taxon>Dikarya</taxon>
        <taxon>Basidiomycota</taxon>
        <taxon>Agaricomycotina</taxon>
        <taxon>Agaricomycetes</taxon>
        <taxon>Agaricomycetidae</taxon>
        <taxon>Agaricales</taxon>
        <taxon>Agaricineae</taxon>
        <taxon>Strophariaceae</taxon>
        <taxon>Psilocybe</taxon>
    </lineage>
</organism>
<keyword evidence="3" id="KW-1185">Reference proteome</keyword>
<protein>
    <recommendedName>
        <fullName evidence="1">F-box domain-containing protein</fullName>
    </recommendedName>
</protein>
<gene>
    <name evidence="2" type="ORF">D9619_003519</name>
</gene>
<dbReference type="Proteomes" id="UP000567179">
    <property type="component" value="Unassembled WGS sequence"/>
</dbReference>
<dbReference type="Gene3D" id="1.20.1280.50">
    <property type="match status" value="1"/>
</dbReference>
<dbReference type="Pfam" id="PF12937">
    <property type="entry name" value="F-box-like"/>
    <property type="match status" value="1"/>
</dbReference>
<dbReference type="InterPro" id="IPR032675">
    <property type="entry name" value="LRR_dom_sf"/>
</dbReference>
<evidence type="ECO:0000259" key="1">
    <source>
        <dbReference type="Pfam" id="PF12937"/>
    </source>
</evidence>
<dbReference type="Gene3D" id="3.80.10.10">
    <property type="entry name" value="Ribonuclease Inhibitor"/>
    <property type="match status" value="1"/>
</dbReference>
<dbReference type="InterPro" id="IPR036047">
    <property type="entry name" value="F-box-like_dom_sf"/>
</dbReference>
<dbReference type="AlphaFoldDB" id="A0A8H5AY88"/>
<dbReference type="SUPFAM" id="SSF52047">
    <property type="entry name" value="RNI-like"/>
    <property type="match status" value="1"/>
</dbReference>
<sequence length="557" mass="62635">MRRIDEEREHELSLTQQRKFERNAESRICQLPTEILCHIFLLTRRAYESTGDTKPSPHKGLPSPYLWIFATTHVCRHWRAVALNEPALWTCPALFLPNLGRLMLERSRMAGLIIEIDHRKIEPDLMDVVLQHMPHTKKFNILNGFPLGLKKLFSQLPSAAPMLEDLIIRYEADPYGFFEGARARVLSMVPTSLFREVTSLRALTVKGLGIQDWNSPLFDHLTSLCLDDIGLDRRPSAEQFRAMLARMPQLTELLLGNACPSSEGSQEPIYLPNLRTLSIGTDAPQVTAFYSLVATPPELASIKTLLLYRPEINFIDMFSTAKRTHLLDTSSVDGLRLGISHPQGGIAFEVTKDTDLLDDDEDDEDDDESSARILIKSSWIHYSSTRESTAHQHMYMGVMTGLDWTYLQTLSIKFDHLTPEILLSSIGFLPNLTGVVLHGKVAVPFIKALHSGWDVDPEIQPVSLTFPRLVTISFLQVEFSFDKEDADKDSLELDLLQDCLMGRCERGAAIELVMIMLCEGICEDDVDKLSDIVSSLSWDGEEIGFDSDDESSGSGQS</sequence>
<name>A0A8H5AY88_9AGAR</name>
<dbReference type="InterPro" id="IPR001810">
    <property type="entry name" value="F-box_dom"/>
</dbReference>
<dbReference type="SUPFAM" id="SSF81383">
    <property type="entry name" value="F-box domain"/>
    <property type="match status" value="1"/>
</dbReference>
<evidence type="ECO:0000313" key="2">
    <source>
        <dbReference type="EMBL" id="KAF5313140.1"/>
    </source>
</evidence>
<accession>A0A8H5AY88</accession>
<dbReference type="OrthoDB" id="2884925at2759"/>